<dbReference type="InterPro" id="IPR036640">
    <property type="entry name" value="ABC1_TM_sf"/>
</dbReference>
<dbReference type="EMBL" id="CAJHNH020001946">
    <property type="protein sequence ID" value="CAG5125084.1"/>
    <property type="molecule type" value="Genomic_DNA"/>
</dbReference>
<dbReference type="InterPro" id="IPR011527">
    <property type="entry name" value="ABC1_TM_dom"/>
</dbReference>
<evidence type="ECO:0000256" key="1">
    <source>
        <dbReference type="ARBA" id="ARBA00004141"/>
    </source>
</evidence>
<reference evidence="13" key="1">
    <citation type="submission" date="2021-04" db="EMBL/GenBank/DDBJ databases">
        <authorList>
            <consortium name="Molecular Ecology Group"/>
        </authorList>
    </citation>
    <scope>NUCLEOTIDE SEQUENCE</scope>
</reference>
<dbReference type="InterPro" id="IPR003593">
    <property type="entry name" value="AAA+_ATPase"/>
</dbReference>
<dbReference type="Proteomes" id="UP000678393">
    <property type="component" value="Unassembled WGS sequence"/>
</dbReference>
<dbReference type="PANTHER" id="PTHR24223">
    <property type="entry name" value="ATP-BINDING CASSETTE SUB-FAMILY C"/>
    <property type="match status" value="1"/>
</dbReference>
<dbReference type="SMART" id="SM00382">
    <property type="entry name" value="AAA"/>
    <property type="match status" value="1"/>
</dbReference>
<evidence type="ECO:0000256" key="6">
    <source>
        <dbReference type="ARBA" id="ARBA00022840"/>
    </source>
</evidence>
<dbReference type="SUPFAM" id="SSF52540">
    <property type="entry name" value="P-loop containing nucleoside triphosphate hydrolases"/>
    <property type="match status" value="1"/>
</dbReference>
<dbReference type="PROSITE" id="PS50929">
    <property type="entry name" value="ABC_TM1F"/>
    <property type="match status" value="1"/>
</dbReference>
<dbReference type="PROSITE" id="PS50893">
    <property type="entry name" value="ABC_TRANSPORTER_2"/>
    <property type="match status" value="1"/>
</dbReference>
<dbReference type="GO" id="GO:0005524">
    <property type="term" value="F:ATP binding"/>
    <property type="evidence" value="ECO:0007669"/>
    <property type="project" value="UniProtKB-KW"/>
</dbReference>
<dbReference type="InterPro" id="IPR017871">
    <property type="entry name" value="ABC_transporter-like_CS"/>
</dbReference>
<evidence type="ECO:0000256" key="5">
    <source>
        <dbReference type="ARBA" id="ARBA00022741"/>
    </source>
</evidence>
<keyword evidence="8 10" id="KW-0472">Membrane</keyword>
<protein>
    <submittedName>
        <fullName evidence="13">Uncharacterized protein</fullName>
    </submittedName>
</protein>
<organism evidence="13 14">
    <name type="scientific">Candidula unifasciata</name>
    <dbReference type="NCBI Taxonomy" id="100452"/>
    <lineage>
        <taxon>Eukaryota</taxon>
        <taxon>Metazoa</taxon>
        <taxon>Spiralia</taxon>
        <taxon>Lophotrochozoa</taxon>
        <taxon>Mollusca</taxon>
        <taxon>Gastropoda</taxon>
        <taxon>Heterobranchia</taxon>
        <taxon>Euthyneura</taxon>
        <taxon>Panpulmonata</taxon>
        <taxon>Eupulmonata</taxon>
        <taxon>Stylommatophora</taxon>
        <taxon>Helicina</taxon>
        <taxon>Helicoidea</taxon>
        <taxon>Geomitridae</taxon>
        <taxon>Candidula</taxon>
    </lineage>
</organism>
<evidence type="ECO:0000256" key="7">
    <source>
        <dbReference type="ARBA" id="ARBA00022989"/>
    </source>
</evidence>
<evidence type="ECO:0000256" key="3">
    <source>
        <dbReference type="ARBA" id="ARBA00022692"/>
    </source>
</evidence>
<gene>
    <name evidence="13" type="ORF">CUNI_LOCUS10642</name>
</gene>
<evidence type="ECO:0000313" key="13">
    <source>
        <dbReference type="EMBL" id="CAG5125084.1"/>
    </source>
</evidence>
<accession>A0A8S3Z6J4</accession>
<dbReference type="AlphaFoldDB" id="A0A8S3Z6J4"/>
<sequence>MLFFTFLTHVLVDEQHHLKASTVFVTMAYFVYIRRSANLLAAVADIIISGVNSGQRVAKFLLLGEIEKKAVSPKSTISDGNAVSISNGTFAWSASGEPVLKNIQVNIPAGSLVAVVGMVGDGKSSLLSAILGEMVVHGGSIHKEGTIAYIPQEAWIQNDSLRNNILFGSDYREENYEQVLEACALTSDLGILPSGDQTEIGEKGINLSGGQKQRVSLARAVYQRSDVYLLDDPLSAVDSHVGQHIFKHVIGRQGLLKDKTRILVTHGIHWLPEVDIVLVMTNGHLTEQGSLADLMTHNGPFAQFLSQFLTLQQQHQHKGEGDPGATLTPSPGHEGGSDSSLTLDIDPVSEKTGKELFKSLLSVESQRSDPADMRGLETLGSHRNIDLNEDLSEADLSKQLSVTDGEKDTGNETANLIEEEELATGRVKLSVYRTYIRSVGYLSMAALALLYFSYYCFDMSAGFWMTFWVDSPLLNNMSVSADSPLREQENNYYLGIYSLWGMLGTLVIVIFTNLKAWRHQYSCRIIHEDLITCVLACPVQFFDTTPVGRLLSRFSKDISVVDTTLLLWMEVWMHSVFGIVCAISVVIINIPVFLAAAVPVVLLFYIIQKWYLPTSCQLRRLERKCLAPVFSHASESFAGTSVIRALGEEGRFIRTAEEKIDFCQKMKYASSACERWLSIRLGLLSNLLVLVTGLLAVTFRSDLTPGLTGLSLSLVLI</sequence>
<feature type="region of interest" description="Disordered" evidence="9">
    <location>
        <begin position="312"/>
        <end position="345"/>
    </location>
</feature>
<dbReference type="InterPro" id="IPR027417">
    <property type="entry name" value="P-loop_NTPase"/>
</dbReference>
<dbReference type="PROSITE" id="PS00211">
    <property type="entry name" value="ABC_TRANSPORTER_1"/>
    <property type="match status" value="1"/>
</dbReference>
<keyword evidence="2" id="KW-0813">Transport</keyword>
<comment type="subcellular location">
    <subcellularLocation>
        <location evidence="1">Membrane</location>
        <topology evidence="1">Multi-pass membrane protein</topology>
    </subcellularLocation>
</comment>
<dbReference type="GO" id="GO:0016020">
    <property type="term" value="C:membrane"/>
    <property type="evidence" value="ECO:0007669"/>
    <property type="project" value="UniProtKB-SubCell"/>
</dbReference>
<dbReference type="InterPro" id="IPR050173">
    <property type="entry name" value="ABC_transporter_C-like"/>
</dbReference>
<dbReference type="Pfam" id="PF00664">
    <property type="entry name" value="ABC_membrane"/>
    <property type="match status" value="1"/>
</dbReference>
<feature type="domain" description="ABC transmembrane type-1" evidence="12">
    <location>
        <begin position="445"/>
        <end position="717"/>
    </location>
</feature>
<dbReference type="OrthoDB" id="6500128at2759"/>
<name>A0A8S3Z6J4_9EUPU</name>
<dbReference type="PANTHER" id="PTHR24223:SF415">
    <property type="entry name" value="FI20190P1"/>
    <property type="match status" value="1"/>
</dbReference>
<evidence type="ECO:0000256" key="8">
    <source>
        <dbReference type="ARBA" id="ARBA00023136"/>
    </source>
</evidence>
<dbReference type="InterPro" id="IPR003439">
    <property type="entry name" value="ABC_transporter-like_ATP-bd"/>
</dbReference>
<keyword evidence="7 10" id="KW-1133">Transmembrane helix</keyword>
<keyword evidence="5" id="KW-0547">Nucleotide-binding</keyword>
<dbReference type="GO" id="GO:0140359">
    <property type="term" value="F:ABC-type transporter activity"/>
    <property type="evidence" value="ECO:0007669"/>
    <property type="project" value="InterPro"/>
</dbReference>
<dbReference type="Pfam" id="PF00005">
    <property type="entry name" value="ABC_tran"/>
    <property type="match status" value="1"/>
</dbReference>
<evidence type="ECO:0000256" key="10">
    <source>
        <dbReference type="SAM" id="Phobius"/>
    </source>
</evidence>
<feature type="transmembrane region" description="Helical" evidence="10">
    <location>
        <begin position="565"/>
        <end position="587"/>
    </location>
</feature>
<evidence type="ECO:0000256" key="9">
    <source>
        <dbReference type="SAM" id="MobiDB-lite"/>
    </source>
</evidence>
<comment type="caution">
    <text evidence="13">The sequence shown here is derived from an EMBL/GenBank/DDBJ whole genome shotgun (WGS) entry which is preliminary data.</text>
</comment>
<dbReference type="Gene3D" id="3.40.50.300">
    <property type="entry name" value="P-loop containing nucleotide triphosphate hydrolases"/>
    <property type="match status" value="1"/>
</dbReference>
<evidence type="ECO:0000259" key="12">
    <source>
        <dbReference type="PROSITE" id="PS50929"/>
    </source>
</evidence>
<evidence type="ECO:0000256" key="4">
    <source>
        <dbReference type="ARBA" id="ARBA00022737"/>
    </source>
</evidence>
<keyword evidence="4" id="KW-0677">Repeat</keyword>
<feature type="transmembrane region" description="Helical" evidence="10">
    <location>
        <begin position="435"/>
        <end position="455"/>
    </location>
</feature>
<evidence type="ECO:0000256" key="2">
    <source>
        <dbReference type="ARBA" id="ARBA00022448"/>
    </source>
</evidence>
<dbReference type="Gene3D" id="1.20.1560.10">
    <property type="entry name" value="ABC transporter type 1, transmembrane domain"/>
    <property type="match status" value="1"/>
</dbReference>
<evidence type="ECO:0000313" key="14">
    <source>
        <dbReference type="Proteomes" id="UP000678393"/>
    </source>
</evidence>
<feature type="domain" description="ABC transporter" evidence="11">
    <location>
        <begin position="83"/>
        <end position="307"/>
    </location>
</feature>
<keyword evidence="6" id="KW-0067">ATP-binding</keyword>
<evidence type="ECO:0000259" key="11">
    <source>
        <dbReference type="PROSITE" id="PS50893"/>
    </source>
</evidence>
<keyword evidence="3 10" id="KW-0812">Transmembrane</keyword>
<dbReference type="SUPFAM" id="SSF90123">
    <property type="entry name" value="ABC transporter transmembrane region"/>
    <property type="match status" value="1"/>
</dbReference>
<proteinExistence type="predicted"/>
<feature type="transmembrane region" description="Helical" evidence="10">
    <location>
        <begin position="677"/>
        <end position="699"/>
    </location>
</feature>
<feature type="transmembrane region" description="Helical" evidence="10">
    <location>
        <begin position="492"/>
        <end position="514"/>
    </location>
</feature>
<feature type="non-terminal residue" evidence="13">
    <location>
        <position position="1"/>
    </location>
</feature>
<dbReference type="GO" id="GO:0016887">
    <property type="term" value="F:ATP hydrolysis activity"/>
    <property type="evidence" value="ECO:0007669"/>
    <property type="project" value="InterPro"/>
</dbReference>
<dbReference type="FunFam" id="3.40.50.300:FF:000293">
    <property type="entry name" value="ATP binding cassette subfamily C member 1"/>
    <property type="match status" value="1"/>
</dbReference>
<dbReference type="CDD" id="cd03250">
    <property type="entry name" value="ABCC_MRP_domain1"/>
    <property type="match status" value="1"/>
</dbReference>
<dbReference type="FunFam" id="1.20.1560.10:FF:000013">
    <property type="entry name" value="ABC transporter C family member 2"/>
    <property type="match status" value="1"/>
</dbReference>
<keyword evidence="14" id="KW-1185">Reference proteome</keyword>